<dbReference type="EMBL" id="FAXN01000047">
    <property type="protein sequence ID" value="CUV65831.1"/>
    <property type="molecule type" value="Genomic_DNA"/>
</dbReference>
<evidence type="ECO:0000313" key="2">
    <source>
        <dbReference type="EMBL" id="CUV65831.1"/>
    </source>
</evidence>
<evidence type="ECO:0008006" key="3">
    <source>
        <dbReference type="Google" id="ProtNLM"/>
    </source>
</evidence>
<gene>
    <name evidence="2" type="ORF">BN3087_460004</name>
</gene>
<accession>A0A0S4XNF3</accession>
<reference evidence="2" key="1">
    <citation type="submission" date="2015-11" db="EMBL/GenBank/DDBJ databases">
        <authorList>
            <person name="Zhang Y."/>
            <person name="Guo Z."/>
        </authorList>
    </citation>
    <scope>NUCLEOTIDE SEQUENCE</scope>
    <source>
        <strain evidence="2">BN30871</strain>
    </source>
</reference>
<dbReference type="AlphaFoldDB" id="A0A0S4XNF3"/>
<proteinExistence type="predicted"/>
<feature type="chain" id="PRO_5006630061" description="Cytochrome c domain-containing protein" evidence="1">
    <location>
        <begin position="18"/>
        <end position="110"/>
    </location>
</feature>
<evidence type="ECO:0000256" key="1">
    <source>
        <dbReference type="SAM" id="SignalP"/>
    </source>
</evidence>
<protein>
    <recommendedName>
        <fullName evidence="3">Cytochrome c domain-containing protein</fullName>
    </recommendedName>
</protein>
<keyword evidence="1" id="KW-0732">Signal</keyword>
<feature type="signal peptide" evidence="1">
    <location>
        <begin position="1"/>
        <end position="17"/>
    </location>
</feature>
<organism evidence="2">
    <name type="scientific">Sulfurovum sp. enrichment culture clone C5</name>
    <dbReference type="NCBI Taxonomy" id="497650"/>
    <lineage>
        <taxon>Bacteria</taxon>
        <taxon>Pseudomonadati</taxon>
        <taxon>Campylobacterota</taxon>
        <taxon>Epsilonproteobacteria</taxon>
        <taxon>Campylobacterales</taxon>
        <taxon>Sulfurovaceae</taxon>
        <taxon>Sulfurovum</taxon>
        <taxon>environmental samples</taxon>
    </lineage>
</organism>
<sequence>MVRSIFILILFFSSAFGNNVYTQNCISCHKDLSYSLQEIFMRYLSAYGGENNVKAGMLHYFIYPAKDISVMPKEFLEEEGIMNHGYIGEKNLQKSIDTYWELYKVKGRLK</sequence>
<name>A0A0S4XNF3_9BACT</name>